<name>A0ABS9JRJ0_9ACTN</name>
<organism evidence="3 4">
    <name type="scientific">Streptomyces tricolor</name>
    <dbReference type="NCBI Taxonomy" id="68277"/>
    <lineage>
        <taxon>Bacteria</taxon>
        <taxon>Bacillati</taxon>
        <taxon>Actinomycetota</taxon>
        <taxon>Actinomycetes</taxon>
        <taxon>Kitasatosporales</taxon>
        <taxon>Streptomycetaceae</taxon>
        <taxon>Streptomyces</taxon>
        <taxon>Streptomyces violaceoruber group</taxon>
    </lineage>
</organism>
<feature type="transmembrane region" description="Helical" evidence="2">
    <location>
        <begin position="167"/>
        <end position="189"/>
    </location>
</feature>
<dbReference type="EMBL" id="JAKKZF010000201">
    <property type="protein sequence ID" value="MCG0068179.1"/>
    <property type="molecule type" value="Genomic_DNA"/>
</dbReference>
<keyword evidence="4" id="KW-1185">Reference proteome</keyword>
<gene>
    <name evidence="3" type="ORF">L0F81_33780</name>
</gene>
<evidence type="ECO:0000256" key="1">
    <source>
        <dbReference type="SAM" id="MobiDB-lite"/>
    </source>
</evidence>
<dbReference type="RefSeq" id="WP_086701371.1">
    <property type="nucleotide sequence ID" value="NZ_JAKKZF010000201.1"/>
</dbReference>
<feature type="region of interest" description="Disordered" evidence="1">
    <location>
        <begin position="324"/>
        <end position="369"/>
    </location>
</feature>
<evidence type="ECO:0000313" key="3">
    <source>
        <dbReference type="EMBL" id="MCG0068179.1"/>
    </source>
</evidence>
<feature type="transmembrane region" description="Helical" evidence="2">
    <location>
        <begin position="195"/>
        <end position="214"/>
    </location>
</feature>
<feature type="compositionally biased region" description="Gly residues" evidence="1">
    <location>
        <begin position="328"/>
        <end position="341"/>
    </location>
</feature>
<accession>A0ABS9JRJ0</accession>
<keyword evidence="2" id="KW-0812">Transmembrane</keyword>
<dbReference type="Proteomes" id="UP001299012">
    <property type="component" value="Unassembled WGS sequence"/>
</dbReference>
<evidence type="ECO:0000256" key="2">
    <source>
        <dbReference type="SAM" id="Phobius"/>
    </source>
</evidence>
<keyword evidence="2" id="KW-0472">Membrane</keyword>
<evidence type="ECO:0008006" key="5">
    <source>
        <dbReference type="Google" id="ProtNLM"/>
    </source>
</evidence>
<feature type="transmembrane region" description="Helical" evidence="2">
    <location>
        <begin position="75"/>
        <end position="95"/>
    </location>
</feature>
<reference evidence="3 4" key="1">
    <citation type="submission" date="2022-01" db="EMBL/GenBank/DDBJ databases">
        <title>Draft Genome Sequences of Seven Type Strains of the Genus Streptomyces.</title>
        <authorList>
            <person name="Aziz S."/>
            <person name="Coretto E."/>
            <person name="Chronakova A."/>
            <person name="Sproer C."/>
            <person name="Huber K."/>
            <person name="Nouioui I."/>
            <person name="Gross H."/>
        </authorList>
    </citation>
    <scope>NUCLEOTIDE SEQUENCE [LARGE SCALE GENOMIC DNA]</scope>
    <source>
        <strain evidence="3 4">DSM 41685</strain>
    </source>
</reference>
<evidence type="ECO:0000313" key="4">
    <source>
        <dbReference type="Proteomes" id="UP001299012"/>
    </source>
</evidence>
<protein>
    <recommendedName>
        <fullName evidence="5">Integral membrane protein</fullName>
    </recommendedName>
</protein>
<keyword evidence="2" id="KW-1133">Transmembrane helix</keyword>
<feature type="transmembrane region" description="Helical" evidence="2">
    <location>
        <begin position="263"/>
        <end position="283"/>
    </location>
</feature>
<comment type="caution">
    <text evidence="3">The sequence shown here is derived from an EMBL/GenBank/DDBJ whole genome shotgun (WGS) entry which is preliminary data.</text>
</comment>
<proteinExistence type="predicted"/>
<feature type="transmembrane region" description="Helical" evidence="2">
    <location>
        <begin position="226"/>
        <end position="251"/>
    </location>
</feature>
<sequence>MLLAAGPCDNVVGTAKELCEGRRSPASDPTTLTDPLGSLAQSVANGAAWCVDRMGSALDDAATVDVTDPKFLQQYAVVFAASSILTIVLWLIAVAKRAMRGVPLTTALSEAVGLLWLTVLASAFTPLVLHVTVGAVDSVTNALAGTDGTMPELFKQMSATLRKDADHLGGGPIVLIIVSALTILTAGLIALEFVIRAAALYLGALLGLVVYTALVDRALWRKTRIWVGVMIALLLIKPIVVISLAISAAFVDVQDETPGSVLVAGNVVLIVALAAGVMIFRFVPGYGDDIAAGLAMRATVGAGKAAVRIGGSAAGVVAQGIQTHATRNGGGDRSGSSGGAKNGRTNSVADGISTHGTRGPGKPRKPDNK</sequence>